<dbReference type="InterPro" id="IPR012337">
    <property type="entry name" value="RNaseH-like_sf"/>
</dbReference>
<comment type="caution">
    <text evidence="3">The sequence shown here is derived from an EMBL/GenBank/DDBJ whole genome shotgun (WGS) entry which is preliminary data.</text>
</comment>
<evidence type="ECO:0000256" key="1">
    <source>
        <dbReference type="ARBA" id="ARBA00022884"/>
    </source>
</evidence>
<protein>
    <recommendedName>
        <fullName evidence="2">Integrase catalytic domain-containing protein</fullName>
    </recommendedName>
</protein>
<dbReference type="PROSITE" id="PS50994">
    <property type="entry name" value="INTEGRASE"/>
    <property type="match status" value="1"/>
</dbReference>
<dbReference type="GO" id="GO:0003723">
    <property type="term" value="F:RNA binding"/>
    <property type="evidence" value="ECO:0007669"/>
    <property type="project" value="UniProtKB-KW"/>
</dbReference>
<dbReference type="EMBL" id="AVOT02015602">
    <property type="protein sequence ID" value="MBW0500049.1"/>
    <property type="molecule type" value="Genomic_DNA"/>
</dbReference>
<dbReference type="InterPro" id="IPR001584">
    <property type="entry name" value="Integrase_cat-core"/>
</dbReference>
<dbReference type="GO" id="GO:0015074">
    <property type="term" value="P:DNA integration"/>
    <property type="evidence" value="ECO:0007669"/>
    <property type="project" value="InterPro"/>
</dbReference>
<feature type="domain" description="Integrase catalytic" evidence="2">
    <location>
        <begin position="193"/>
        <end position="320"/>
    </location>
</feature>
<keyword evidence="4" id="KW-1185">Reference proteome</keyword>
<reference evidence="3" key="1">
    <citation type="submission" date="2021-03" db="EMBL/GenBank/DDBJ databases">
        <title>Draft genome sequence of rust myrtle Austropuccinia psidii MF-1, a brazilian biotype.</title>
        <authorList>
            <person name="Quecine M.C."/>
            <person name="Pachon D.M.R."/>
            <person name="Bonatelli M.L."/>
            <person name="Correr F.H."/>
            <person name="Franceschini L.M."/>
            <person name="Leite T.F."/>
            <person name="Margarido G.R.A."/>
            <person name="Almeida C.A."/>
            <person name="Ferrarezi J.A."/>
            <person name="Labate C.A."/>
        </authorList>
    </citation>
    <scope>NUCLEOTIDE SEQUENCE</scope>
    <source>
        <strain evidence="3">MF-1</strain>
    </source>
</reference>
<gene>
    <name evidence="3" type="ORF">O181_039764</name>
</gene>
<accession>A0A9Q3HEV0</accession>
<dbReference type="InterPro" id="IPR041588">
    <property type="entry name" value="Integrase_H2C2"/>
</dbReference>
<dbReference type="PANTHER" id="PTHR37984">
    <property type="entry name" value="PROTEIN CBG26694"/>
    <property type="match status" value="1"/>
</dbReference>
<proteinExistence type="predicted"/>
<dbReference type="GO" id="GO:0005634">
    <property type="term" value="C:nucleus"/>
    <property type="evidence" value="ECO:0007669"/>
    <property type="project" value="UniProtKB-ARBA"/>
</dbReference>
<evidence type="ECO:0000313" key="4">
    <source>
        <dbReference type="Proteomes" id="UP000765509"/>
    </source>
</evidence>
<evidence type="ECO:0000259" key="2">
    <source>
        <dbReference type="PROSITE" id="PS50994"/>
    </source>
</evidence>
<dbReference type="InterPro" id="IPR050951">
    <property type="entry name" value="Retrovirus_Pol_polyprotein"/>
</dbReference>
<evidence type="ECO:0000313" key="3">
    <source>
        <dbReference type="EMBL" id="MBW0500049.1"/>
    </source>
</evidence>
<sequence>MTIFHKAGNIHKNADELSRSALANTTDNPACFPLEAEPQIPIQGIKITDIGTEFFEEVRQSYKQDKNFHILTSLLDKDCKDTALGNSLNEVWKTSYSEGRFHLFDCVIYHRTKHSCVMKLCSRLVINKILHEYHDSIYSGHLSADRIIEKVKNCAWWPSWRKETIGNYHTCDRCQIENRSKGKKFGLMINIQEPKSPWEVVHMDWLTTLPPSGYRSYNSCLVIVYRYNKTPIFLPCHKDEISMDTTPLPWNGVISHTGLFKNIISDRDTKFTSALWNNLHILFRTKLSFSTAYHPQTDGLSERMINNIEDTIRRFCTYGL</sequence>
<dbReference type="Proteomes" id="UP000765509">
    <property type="component" value="Unassembled WGS sequence"/>
</dbReference>
<dbReference type="Gene3D" id="3.30.420.10">
    <property type="entry name" value="Ribonuclease H-like superfamily/Ribonuclease H"/>
    <property type="match status" value="1"/>
</dbReference>
<keyword evidence="1" id="KW-0694">RNA-binding</keyword>
<name>A0A9Q3HEV0_9BASI</name>
<dbReference type="Gene3D" id="1.10.340.70">
    <property type="match status" value="1"/>
</dbReference>
<dbReference type="PANTHER" id="PTHR37984:SF5">
    <property type="entry name" value="PROTEIN NYNRIN-LIKE"/>
    <property type="match status" value="1"/>
</dbReference>
<dbReference type="Pfam" id="PF17921">
    <property type="entry name" value="Integrase_H2C2"/>
    <property type="match status" value="1"/>
</dbReference>
<dbReference type="AlphaFoldDB" id="A0A9Q3HEV0"/>
<dbReference type="SUPFAM" id="SSF53098">
    <property type="entry name" value="Ribonuclease H-like"/>
    <property type="match status" value="1"/>
</dbReference>
<dbReference type="InterPro" id="IPR036397">
    <property type="entry name" value="RNaseH_sf"/>
</dbReference>
<organism evidence="3 4">
    <name type="scientific">Austropuccinia psidii MF-1</name>
    <dbReference type="NCBI Taxonomy" id="1389203"/>
    <lineage>
        <taxon>Eukaryota</taxon>
        <taxon>Fungi</taxon>
        <taxon>Dikarya</taxon>
        <taxon>Basidiomycota</taxon>
        <taxon>Pucciniomycotina</taxon>
        <taxon>Pucciniomycetes</taxon>
        <taxon>Pucciniales</taxon>
        <taxon>Sphaerophragmiaceae</taxon>
        <taxon>Austropuccinia</taxon>
    </lineage>
</organism>